<dbReference type="SUPFAM" id="SSF48264">
    <property type="entry name" value="Cytochrome P450"/>
    <property type="match status" value="1"/>
</dbReference>
<evidence type="ECO:0000256" key="12">
    <source>
        <dbReference type="ARBA" id="ARBA00023033"/>
    </source>
</evidence>
<dbReference type="AlphaFoldDB" id="A0A1J1I467"/>
<evidence type="ECO:0000256" key="6">
    <source>
        <dbReference type="ARBA" id="ARBA00022617"/>
    </source>
</evidence>
<reference evidence="17 18" key="1">
    <citation type="submission" date="2015-04" db="EMBL/GenBank/DDBJ databases">
        <authorList>
            <person name="Syromyatnikov M.Y."/>
            <person name="Popov V.N."/>
        </authorList>
    </citation>
    <scope>NUCLEOTIDE SEQUENCE [LARGE SCALE GENOMIC DNA]</scope>
</reference>
<comment type="similarity">
    <text evidence="5 15">Belongs to the cytochrome P450 family.</text>
</comment>
<feature type="binding site" description="axial binding residue" evidence="14">
    <location>
        <position position="396"/>
    </location>
    <ligand>
        <name>heme</name>
        <dbReference type="ChEBI" id="CHEBI:30413"/>
    </ligand>
    <ligandPart>
        <name>Fe</name>
        <dbReference type="ChEBI" id="CHEBI:18248"/>
    </ligandPart>
</feature>
<dbReference type="STRING" id="568069.A0A1J1I467"/>
<comment type="subcellular location">
    <subcellularLocation>
        <location evidence="4">Endoplasmic reticulum membrane</location>
        <topology evidence="4">Peripheral membrane protein</topology>
    </subcellularLocation>
    <subcellularLocation>
        <location evidence="3">Microsome membrane</location>
        <topology evidence="3">Peripheral membrane protein</topology>
    </subcellularLocation>
</comment>
<dbReference type="PRINTS" id="PR00463">
    <property type="entry name" value="EP450I"/>
</dbReference>
<evidence type="ECO:0000256" key="3">
    <source>
        <dbReference type="ARBA" id="ARBA00004174"/>
    </source>
</evidence>
<sequence length="451" mass="52688">MFLIYFWALLLIFLIILLIIKNIYRKFTIREIIGPIPKFPFGNTRKSALGEQNLIYDVDDIYCQFKEKSLVCGFFVFLRPYLLATNSEVIKEIIVKEFKKFRNNDFAVNLNKDPLIGRSPFRLKNETWKLKRSEIIPTMTQIKLKSIYPLIRNGTKNLVDYINREIINDECKVFDARNVSTRYTCDTITSSIFGIDAQSFEADDPFYFKMGEGLVNGVVNSVKSWLPFKRLPHDVESFFYDITMTAIKFRQENQIEREDFLSHLISLKNKINMSDVDIVGHCVTLFLDGFETTSLVIHHALYELGRHKEAQQKLREEIYSNDKELSYEKLLELPYLDQVFNETLRLHPPIPFTTRVYYYTSAESFIPERFNLENGGVKLFKERCVLIPFGDGPRQCLGMKFAYIQVKAAIAEIVRNFEVTVDKSTPANPKIGPKEYLNVTDHKLMLNFKRI</sequence>
<proteinExistence type="inferred from homology"/>
<protein>
    <submittedName>
        <fullName evidence="17">CLUMA_CG008563, isoform A</fullName>
    </submittedName>
</protein>
<evidence type="ECO:0000256" key="15">
    <source>
        <dbReference type="RuleBase" id="RU000461"/>
    </source>
</evidence>
<evidence type="ECO:0000256" key="11">
    <source>
        <dbReference type="ARBA" id="ARBA00023004"/>
    </source>
</evidence>
<dbReference type="Proteomes" id="UP000183832">
    <property type="component" value="Unassembled WGS sequence"/>
</dbReference>
<dbReference type="InterPro" id="IPR050476">
    <property type="entry name" value="Insect_CytP450_Detox"/>
</dbReference>
<keyword evidence="10 15" id="KW-0560">Oxidoreductase</keyword>
<feature type="transmembrane region" description="Helical" evidence="16">
    <location>
        <begin position="6"/>
        <end position="24"/>
    </location>
</feature>
<comment type="cofactor">
    <cofactor evidence="1 14">
        <name>heme</name>
        <dbReference type="ChEBI" id="CHEBI:30413"/>
    </cofactor>
</comment>
<dbReference type="PANTHER" id="PTHR24292:SF84">
    <property type="entry name" value="CYTOCHROME P450 28A5-RELATED"/>
    <property type="match status" value="1"/>
</dbReference>
<dbReference type="Gene3D" id="1.10.630.10">
    <property type="entry name" value="Cytochrome P450"/>
    <property type="match status" value="1"/>
</dbReference>
<dbReference type="InterPro" id="IPR001128">
    <property type="entry name" value="Cyt_P450"/>
</dbReference>
<evidence type="ECO:0000256" key="5">
    <source>
        <dbReference type="ARBA" id="ARBA00010617"/>
    </source>
</evidence>
<gene>
    <name evidence="17" type="ORF">CLUMA_CG008563</name>
</gene>
<evidence type="ECO:0000256" key="10">
    <source>
        <dbReference type="ARBA" id="ARBA00023002"/>
    </source>
</evidence>
<organism evidence="17 18">
    <name type="scientific">Clunio marinus</name>
    <dbReference type="NCBI Taxonomy" id="568069"/>
    <lineage>
        <taxon>Eukaryota</taxon>
        <taxon>Metazoa</taxon>
        <taxon>Ecdysozoa</taxon>
        <taxon>Arthropoda</taxon>
        <taxon>Hexapoda</taxon>
        <taxon>Insecta</taxon>
        <taxon>Pterygota</taxon>
        <taxon>Neoptera</taxon>
        <taxon>Endopterygota</taxon>
        <taxon>Diptera</taxon>
        <taxon>Nematocera</taxon>
        <taxon>Chironomoidea</taxon>
        <taxon>Chironomidae</taxon>
        <taxon>Clunio</taxon>
    </lineage>
</organism>
<accession>A0A1J1I467</accession>
<comment type="function">
    <text evidence="2">May be involved in the metabolism of insect hormones and in the breakdown of synthetic insecticides.</text>
</comment>
<keyword evidence="11 14" id="KW-0408">Iron</keyword>
<evidence type="ECO:0000256" key="2">
    <source>
        <dbReference type="ARBA" id="ARBA00003690"/>
    </source>
</evidence>
<dbReference type="InterPro" id="IPR036396">
    <property type="entry name" value="Cyt_P450_sf"/>
</dbReference>
<dbReference type="GO" id="GO:0005506">
    <property type="term" value="F:iron ion binding"/>
    <property type="evidence" value="ECO:0007669"/>
    <property type="project" value="InterPro"/>
</dbReference>
<name>A0A1J1I467_9DIPT</name>
<keyword evidence="12 15" id="KW-0503">Monooxygenase</keyword>
<keyword evidence="9" id="KW-0492">Microsome</keyword>
<dbReference type="GO" id="GO:0005789">
    <property type="term" value="C:endoplasmic reticulum membrane"/>
    <property type="evidence" value="ECO:0007669"/>
    <property type="project" value="UniProtKB-SubCell"/>
</dbReference>
<dbReference type="InterPro" id="IPR017972">
    <property type="entry name" value="Cyt_P450_CS"/>
</dbReference>
<evidence type="ECO:0000256" key="13">
    <source>
        <dbReference type="ARBA" id="ARBA00023136"/>
    </source>
</evidence>
<evidence type="ECO:0000256" key="14">
    <source>
        <dbReference type="PIRSR" id="PIRSR602401-1"/>
    </source>
</evidence>
<evidence type="ECO:0000313" key="18">
    <source>
        <dbReference type="Proteomes" id="UP000183832"/>
    </source>
</evidence>
<dbReference type="InterPro" id="IPR002401">
    <property type="entry name" value="Cyt_P450_E_grp-I"/>
</dbReference>
<evidence type="ECO:0000313" key="17">
    <source>
        <dbReference type="EMBL" id="CRK95085.1"/>
    </source>
</evidence>
<evidence type="ECO:0000256" key="7">
    <source>
        <dbReference type="ARBA" id="ARBA00022723"/>
    </source>
</evidence>
<dbReference type="GO" id="GO:0020037">
    <property type="term" value="F:heme binding"/>
    <property type="evidence" value="ECO:0007669"/>
    <property type="project" value="InterPro"/>
</dbReference>
<evidence type="ECO:0000256" key="9">
    <source>
        <dbReference type="ARBA" id="ARBA00022848"/>
    </source>
</evidence>
<keyword evidence="16" id="KW-0812">Transmembrane</keyword>
<dbReference type="PROSITE" id="PS00086">
    <property type="entry name" value="CYTOCHROME_P450"/>
    <property type="match status" value="1"/>
</dbReference>
<keyword evidence="16" id="KW-1133">Transmembrane helix</keyword>
<dbReference type="OrthoDB" id="2789670at2759"/>
<dbReference type="GO" id="GO:0016705">
    <property type="term" value="F:oxidoreductase activity, acting on paired donors, with incorporation or reduction of molecular oxygen"/>
    <property type="evidence" value="ECO:0007669"/>
    <property type="project" value="InterPro"/>
</dbReference>
<evidence type="ECO:0000256" key="8">
    <source>
        <dbReference type="ARBA" id="ARBA00022824"/>
    </source>
</evidence>
<dbReference type="GO" id="GO:0004497">
    <property type="term" value="F:monooxygenase activity"/>
    <property type="evidence" value="ECO:0007669"/>
    <property type="project" value="UniProtKB-KW"/>
</dbReference>
<evidence type="ECO:0000256" key="16">
    <source>
        <dbReference type="SAM" id="Phobius"/>
    </source>
</evidence>
<keyword evidence="6 14" id="KW-0349">Heme</keyword>
<dbReference type="EMBL" id="CVRI01000040">
    <property type="protein sequence ID" value="CRK95085.1"/>
    <property type="molecule type" value="Genomic_DNA"/>
</dbReference>
<keyword evidence="13 16" id="KW-0472">Membrane</keyword>
<evidence type="ECO:0000256" key="1">
    <source>
        <dbReference type="ARBA" id="ARBA00001971"/>
    </source>
</evidence>
<dbReference type="Pfam" id="PF00067">
    <property type="entry name" value="p450"/>
    <property type="match status" value="2"/>
</dbReference>
<dbReference type="PANTHER" id="PTHR24292">
    <property type="entry name" value="CYTOCHROME P450"/>
    <property type="match status" value="1"/>
</dbReference>
<evidence type="ECO:0000256" key="4">
    <source>
        <dbReference type="ARBA" id="ARBA00004406"/>
    </source>
</evidence>
<keyword evidence="8" id="KW-0256">Endoplasmic reticulum</keyword>
<keyword evidence="7 14" id="KW-0479">Metal-binding</keyword>
<keyword evidence="18" id="KW-1185">Reference proteome</keyword>
<dbReference type="PRINTS" id="PR00385">
    <property type="entry name" value="P450"/>
</dbReference>